<reference evidence="1 2" key="1">
    <citation type="submission" date="2021-02" db="EMBL/GenBank/DDBJ databases">
        <title>De Novo genome assembly of isolated myxobacteria.</title>
        <authorList>
            <person name="Stevens D.C."/>
        </authorList>
    </citation>
    <scope>NUCLEOTIDE SEQUENCE [LARGE SCALE GENOMIC DNA]</scope>
    <source>
        <strain evidence="2">SCPEA02</strain>
    </source>
</reference>
<dbReference type="Proteomes" id="UP000662747">
    <property type="component" value="Chromosome"/>
</dbReference>
<keyword evidence="2" id="KW-1185">Reference proteome</keyword>
<proteinExistence type="predicted"/>
<protein>
    <submittedName>
        <fullName evidence="1">Uncharacterized protein</fullName>
    </submittedName>
</protein>
<dbReference type="RefSeq" id="WP_206724792.1">
    <property type="nucleotide sequence ID" value="NZ_CP071090.1"/>
</dbReference>
<name>A0ABX7NWF6_9BACT</name>
<dbReference type="EMBL" id="CP071090">
    <property type="protein sequence ID" value="QSQ23217.1"/>
    <property type="molecule type" value="Genomic_DNA"/>
</dbReference>
<accession>A0ABX7NWF6</accession>
<organism evidence="1 2">
    <name type="scientific">Pyxidicoccus parkwayensis</name>
    <dbReference type="NCBI Taxonomy" id="2813578"/>
    <lineage>
        <taxon>Bacteria</taxon>
        <taxon>Pseudomonadati</taxon>
        <taxon>Myxococcota</taxon>
        <taxon>Myxococcia</taxon>
        <taxon>Myxococcales</taxon>
        <taxon>Cystobacterineae</taxon>
        <taxon>Myxococcaceae</taxon>
        <taxon>Pyxidicoccus</taxon>
    </lineage>
</organism>
<evidence type="ECO:0000313" key="2">
    <source>
        <dbReference type="Proteomes" id="UP000662747"/>
    </source>
</evidence>
<evidence type="ECO:0000313" key="1">
    <source>
        <dbReference type="EMBL" id="QSQ23217.1"/>
    </source>
</evidence>
<sequence>MLVSVETFFHDALMSALPDDVDVTTGPSLGPAADVTRLVEVTAASLKLRLPEGEDLAARREPAFRFEVRRWRANGKQVDFVVPEGAVGQVVEVESPPGQPLRRGDDYQVEGRTVRFYRPPAQADVAVVALLRGERANGFLERAPCDIPLIIRAWSQEAGAADALLSSALSAALIASTGMGNLDDSGSEESGVRIRLLRPSMVLVGLTRGAELREEKQFFRAEAEFLIRGELEQLVTVGAPEPTGIIREVRRV</sequence>
<gene>
    <name evidence="1" type="ORF">JY651_50475</name>
</gene>